<dbReference type="EC" id="3.5.2.6" evidence="3"/>
<dbReference type="GO" id="GO:0046677">
    <property type="term" value="P:response to antibiotic"/>
    <property type="evidence" value="ECO:0007669"/>
    <property type="project" value="InterPro"/>
</dbReference>
<dbReference type="GO" id="GO:0030655">
    <property type="term" value="P:beta-lactam antibiotic catabolic process"/>
    <property type="evidence" value="ECO:0007669"/>
    <property type="project" value="InterPro"/>
</dbReference>
<comment type="catalytic activity">
    <reaction evidence="1">
        <text>a beta-lactam + H2O = a substituted beta-amino acid</text>
        <dbReference type="Rhea" id="RHEA:20401"/>
        <dbReference type="ChEBI" id="CHEBI:15377"/>
        <dbReference type="ChEBI" id="CHEBI:35627"/>
        <dbReference type="ChEBI" id="CHEBI:140347"/>
        <dbReference type="EC" id="3.5.2.6"/>
    </reaction>
</comment>
<keyword evidence="6" id="KW-1185">Reference proteome</keyword>
<dbReference type="Proteomes" id="UP001319200">
    <property type="component" value="Unassembled WGS sequence"/>
</dbReference>
<comment type="caution">
    <text evidence="5">The sequence shown here is derived from an EMBL/GenBank/DDBJ whole genome shotgun (WGS) entry which is preliminary data.</text>
</comment>
<dbReference type="SUPFAM" id="SSF56601">
    <property type="entry name" value="beta-lactamase/transpeptidase-like"/>
    <property type="match status" value="1"/>
</dbReference>
<protein>
    <recommendedName>
        <fullName evidence="3">beta-lactamase</fullName>
        <ecNumber evidence="3">3.5.2.6</ecNumber>
    </recommendedName>
</protein>
<organism evidence="5 6">
    <name type="scientific">Chryseosolibacter histidini</name>
    <dbReference type="NCBI Taxonomy" id="2782349"/>
    <lineage>
        <taxon>Bacteria</taxon>
        <taxon>Pseudomonadati</taxon>
        <taxon>Bacteroidota</taxon>
        <taxon>Cytophagia</taxon>
        <taxon>Cytophagales</taxon>
        <taxon>Chryseotaleaceae</taxon>
        <taxon>Chryseosolibacter</taxon>
    </lineage>
</organism>
<dbReference type="PANTHER" id="PTHR35333:SF3">
    <property type="entry name" value="BETA-LACTAMASE-TYPE TRANSPEPTIDASE FOLD CONTAINING PROTEIN"/>
    <property type="match status" value="1"/>
</dbReference>
<gene>
    <name evidence="5" type="ORF">KK083_07540</name>
</gene>
<evidence type="ECO:0000256" key="3">
    <source>
        <dbReference type="ARBA" id="ARBA00012865"/>
    </source>
</evidence>
<dbReference type="EMBL" id="JAHESF010000005">
    <property type="protein sequence ID" value="MBT1696721.1"/>
    <property type="molecule type" value="Genomic_DNA"/>
</dbReference>
<dbReference type="InterPro" id="IPR012338">
    <property type="entry name" value="Beta-lactam/transpept-like"/>
</dbReference>
<dbReference type="GO" id="GO:0008800">
    <property type="term" value="F:beta-lactamase activity"/>
    <property type="evidence" value="ECO:0007669"/>
    <property type="project" value="UniProtKB-EC"/>
</dbReference>
<evidence type="ECO:0000313" key="5">
    <source>
        <dbReference type="EMBL" id="MBT1696721.1"/>
    </source>
</evidence>
<dbReference type="InterPro" id="IPR045155">
    <property type="entry name" value="Beta-lactam_cat"/>
</dbReference>
<dbReference type="Pfam" id="PF13354">
    <property type="entry name" value="Beta-lactamase2"/>
    <property type="match status" value="1"/>
</dbReference>
<feature type="domain" description="Beta-lactamase class A catalytic" evidence="4">
    <location>
        <begin position="81"/>
        <end position="303"/>
    </location>
</feature>
<evidence type="ECO:0000313" key="6">
    <source>
        <dbReference type="Proteomes" id="UP001319200"/>
    </source>
</evidence>
<dbReference type="AlphaFoldDB" id="A0AAP2DI01"/>
<comment type="similarity">
    <text evidence="2">Belongs to the class-A beta-lactamase family.</text>
</comment>
<evidence type="ECO:0000256" key="1">
    <source>
        <dbReference type="ARBA" id="ARBA00001526"/>
    </source>
</evidence>
<keyword evidence="5" id="KW-0378">Hydrolase</keyword>
<dbReference type="InterPro" id="IPR000871">
    <property type="entry name" value="Beta-lactam_class-A"/>
</dbReference>
<dbReference type="PANTHER" id="PTHR35333">
    <property type="entry name" value="BETA-LACTAMASE"/>
    <property type="match status" value="1"/>
</dbReference>
<name>A0AAP2DI01_9BACT</name>
<dbReference type="Gene3D" id="3.40.710.10">
    <property type="entry name" value="DD-peptidase/beta-lactamase superfamily"/>
    <property type="match status" value="1"/>
</dbReference>
<sequence>MFLLSYIRSACHAIQAQGLKVIVIVAGCSCFVFYAKGQTTLPGYYKTDKKFNDELKQIVADVGLDSMFNVGDDGTEKISLAVIDLNGKQPVFGGVYYDNFIYPASVYKMYVAMEILKQVDNGKYALTDPHIVASPNDVDRSREISFDPRPLIMNNDTVTVNYLLDLMITRSDNSAANCLIDIAGRPNINKTMAAYRWAGSEVTRKFLSRKREDPGYDTVRSTETCALHAADFMYKIQNNQLVSPWVSMQMKALLGRQLDNTKLSPGLPAKAMFYHKTGWWSYYTNDVGIVDDGRIKYVIALFTPVREEKVRPRLKELSGRIYDLIVKRNTIKNSPR</sequence>
<evidence type="ECO:0000259" key="4">
    <source>
        <dbReference type="Pfam" id="PF13354"/>
    </source>
</evidence>
<evidence type="ECO:0000256" key="2">
    <source>
        <dbReference type="ARBA" id="ARBA00009009"/>
    </source>
</evidence>
<dbReference type="RefSeq" id="WP_254162106.1">
    <property type="nucleotide sequence ID" value="NZ_JAHESF010000005.1"/>
</dbReference>
<reference evidence="5 6" key="1">
    <citation type="submission" date="2021-05" db="EMBL/GenBank/DDBJ databases">
        <title>A Polyphasic approach of four new species of the genus Ohtaekwangia: Ohtaekwangia histidinii sp. nov., Ohtaekwangia cretensis sp. nov., Ohtaekwangia indiensis sp. nov., Ohtaekwangia reichenbachii sp. nov. from diverse environment.</title>
        <authorList>
            <person name="Octaviana S."/>
        </authorList>
    </citation>
    <scope>NUCLEOTIDE SEQUENCE [LARGE SCALE GENOMIC DNA]</scope>
    <source>
        <strain evidence="5 6">PWU4</strain>
    </source>
</reference>
<accession>A0AAP2DI01</accession>
<proteinExistence type="inferred from homology"/>